<dbReference type="SUPFAM" id="SSF53822">
    <property type="entry name" value="Periplasmic binding protein-like I"/>
    <property type="match status" value="1"/>
</dbReference>
<dbReference type="GO" id="GO:0030313">
    <property type="term" value="C:cell envelope"/>
    <property type="evidence" value="ECO:0007669"/>
    <property type="project" value="UniProtKB-SubCell"/>
</dbReference>
<evidence type="ECO:0000256" key="4">
    <source>
        <dbReference type="SAM" id="SignalP"/>
    </source>
</evidence>
<evidence type="ECO:0000259" key="5">
    <source>
        <dbReference type="Pfam" id="PF13407"/>
    </source>
</evidence>
<comment type="subcellular location">
    <subcellularLocation>
        <location evidence="1">Cell envelope</location>
    </subcellularLocation>
</comment>
<dbReference type="EMBL" id="HE965806">
    <property type="protein sequence ID" value="CCJ52446.1"/>
    <property type="molecule type" value="Genomic_DNA"/>
</dbReference>
<comment type="similarity">
    <text evidence="2">Belongs to the bacterial solute-binding protein 2 family.</text>
</comment>
<feature type="chain" id="PRO_5002200319" evidence="4">
    <location>
        <begin position="35"/>
        <end position="361"/>
    </location>
</feature>
<dbReference type="Proteomes" id="UP000007564">
    <property type="component" value="Chromosome"/>
</dbReference>
<dbReference type="PANTHER" id="PTHR46847:SF1">
    <property type="entry name" value="D-ALLOSE-BINDING PERIPLASMIC PROTEIN-RELATED"/>
    <property type="match status" value="1"/>
</dbReference>
<evidence type="ECO:0000256" key="3">
    <source>
        <dbReference type="ARBA" id="ARBA00022729"/>
    </source>
</evidence>
<gene>
    <name evidence="6" type="ORF">BN112_0528</name>
</gene>
<dbReference type="OrthoDB" id="9773673at2"/>
<accession>A0A0C6NZR4</accession>
<dbReference type="Gene3D" id="3.40.50.2300">
    <property type="match status" value="2"/>
</dbReference>
<sequence>MTLFGKTSRRPGLPRQAAGLALAACALASLPAQAKESDGDRLQGIVEPIVARQPLKLGVTVVHLLDNFYKGIAYGIVDEARRSNVEVVQVAVAGAYGNVQQQFAQLQSFKTLGVDYAVLSPAAYSGYDPVVADLARSGIKTISAGIPVNSDKIAFGVLQDDTLIGKVLGKALCDDGAQGKQVIVVPGAAGLEWSRLRYEGFKEVASACGAKLTPAAFRGEMSLADGMAQTQDLLMRTPDAEYVFTPVTFLGMGAVRAARQANRPVKVLTSAMVKENEAMIREGRLLAVASEPGVIMGRLIVQYAIREHEGLPMPPLDKPTRSVPYPHFNVPITVMDKSNVDTHPYAFYDYPPQGWSIETAR</sequence>
<dbReference type="GO" id="GO:0030246">
    <property type="term" value="F:carbohydrate binding"/>
    <property type="evidence" value="ECO:0007669"/>
    <property type="project" value="UniProtKB-ARBA"/>
</dbReference>
<proteinExistence type="inferred from homology"/>
<dbReference type="HOGENOM" id="CLU_053104_0_0_4"/>
<dbReference type="InterPro" id="IPR006311">
    <property type="entry name" value="TAT_signal"/>
</dbReference>
<dbReference type="InterPro" id="IPR028082">
    <property type="entry name" value="Peripla_BP_I"/>
</dbReference>
<dbReference type="PROSITE" id="PS51318">
    <property type="entry name" value="TAT"/>
    <property type="match status" value="1"/>
</dbReference>
<feature type="domain" description="Periplasmic binding protein" evidence="5">
    <location>
        <begin position="60"/>
        <end position="306"/>
    </location>
</feature>
<reference evidence="6 7" key="1">
    <citation type="journal article" date="2012" name="BMC Genomics">
        <title>Comparative genomics of the classical Bordetella subspecies: the evolution and exchange of virulence-associated diversity amongst closely related pathogens.</title>
        <authorList>
            <person name="Park J."/>
            <person name="Zhang Y."/>
            <person name="Buboltz A.M."/>
            <person name="Zhang X."/>
            <person name="Schuster S.C."/>
            <person name="Ahuja U."/>
            <person name="Liu M."/>
            <person name="Miller J.F."/>
            <person name="Sebaihia M."/>
            <person name="Bentley S.D."/>
            <person name="Parkhill J."/>
            <person name="Harvill E.T."/>
        </authorList>
    </citation>
    <scope>NUCLEOTIDE SEQUENCE [LARGE SCALE GENOMIC DNA]</scope>
    <source>
        <strain evidence="6 7">253</strain>
    </source>
</reference>
<dbReference type="AlphaFoldDB" id="A0A0C6NZR4"/>
<evidence type="ECO:0000313" key="7">
    <source>
        <dbReference type="Proteomes" id="UP000007564"/>
    </source>
</evidence>
<organism evidence="6 7">
    <name type="scientific">Bordetella bronchiseptica 253</name>
    <dbReference type="NCBI Taxonomy" id="568707"/>
    <lineage>
        <taxon>Bacteria</taxon>
        <taxon>Pseudomonadati</taxon>
        <taxon>Pseudomonadota</taxon>
        <taxon>Betaproteobacteria</taxon>
        <taxon>Burkholderiales</taxon>
        <taxon>Alcaligenaceae</taxon>
        <taxon>Bordetella</taxon>
    </lineage>
</organism>
<evidence type="ECO:0000313" key="6">
    <source>
        <dbReference type="EMBL" id="CCJ52446.1"/>
    </source>
</evidence>
<protein>
    <submittedName>
        <fullName evidence="6">Putative sugar ABC transport system,substrate-binding protein</fullName>
    </submittedName>
</protein>
<name>A0A0C6NZR4_BORBO</name>
<feature type="signal peptide" evidence="4">
    <location>
        <begin position="1"/>
        <end position="34"/>
    </location>
</feature>
<dbReference type="KEGG" id="bbh:BN112_0528"/>
<dbReference type="RefSeq" id="WP_015063787.1">
    <property type="nucleotide sequence ID" value="NC_019382.1"/>
</dbReference>
<evidence type="ECO:0000256" key="2">
    <source>
        <dbReference type="ARBA" id="ARBA00007639"/>
    </source>
</evidence>
<dbReference type="PANTHER" id="PTHR46847">
    <property type="entry name" value="D-ALLOSE-BINDING PERIPLASMIC PROTEIN-RELATED"/>
    <property type="match status" value="1"/>
</dbReference>
<keyword evidence="3 4" id="KW-0732">Signal</keyword>
<evidence type="ECO:0000256" key="1">
    <source>
        <dbReference type="ARBA" id="ARBA00004196"/>
    </source>
</evidence>
<dbReference type="InterPro" id="IPR025997">
    <property type="entry name" value="SBP_2_dom"/>
</dbReference>
<dbReference type="Pfam" id="PF13407">
    <property type="entry name" value="Peripla_BP_4"/>
    <property type="match status" value="1"/>
</dbReference>